<dbReference type="Proteomes" id="UP000265618">
    <property type="component" value="Unassembled WGS sequence"/>
</dbReference>
<evidence type="ECO:0000313" key="2">
    <source>
        <dbReference type="Proteomes" id="UP000265618"/>
    </source>
</evidence>
<sequence>PFTPQYIPEDCPPDLVEVAQYCLELDPNVRPDFHMISKRLAQATGEGDGSSSD</sequence>
<proteinExistence type="predicted"/>
<dbReference type="OrthoDB" id="20134at2759"/>
<comment type="caution">
    <text evidence="1">The sequence shown here is derived from an EMBL/GenBank/DDBJ whole genome shotgun (WGS) entry which is preliminary data.</text>
</comment>
<dbReference type="AlphaFoldDB" id="A0A9K3D9D4"/>
<evidence type="ECO:0008006" key="3">
    <source>
        <dbReference type="Google" id="ProtNLM"/>
    </source>
</evidence>
<feature type="non-terminal residue" evidence="1">
    <location>
        <position position="1"/>
    </location>
</feature>
<gene>
    <name evidence="1" type="ORF">KIPB_013340</name>
</gene>
<dbReference type="EMBL" id="BDIP01006282">
    <property type="protein sequence ID" value="GIQ90516.1"/>
    <property type="molecule type" value="Genomic_DNA"/>
</dbReference>
<name>A0A9K3D9D4_9EUKA</name>
<dbReference type="Gene3D" id="1.10.510.10">
    <property type="entry name" value="Transferase(Phosphotransferase) domain 1"/>
    <property type="match status" value="1"/>
</dbReference>
<evidence type="ECO:0000313" key="1">
    <source>
        <dbReference type="EMBL" id="GIQ90516.1"/>
    </source>
</evidence>
<accession>A0A9K3D9D4</accession>
<dbReference type="SUPFAM" id="SSF56112">
    <property type="entry name" value="Protein kinase-like (PK-like)"/>
    <property type="match status" value="1"/>
</dbReference>
<keyword evidence="2" id="KW-1185">Reference proteome</keyword>
<reference evidence="1 2" key="1">
    <citation type="journal article" date="2018" name="PLoS ONE">
        <title>The draft genome of Kipferlia bialata reveals reductive genome evolution in fornicate parasites.</title>
        <authorList>
            <person name="Tanifuji G."/>
            <person name="Takabayashi S."/>
            <person name="Kume K."/>
            <person name="Takagi M."/>
            <person name="Nakayama T."/>
            <person name="Kamikawa R."/>
            <person name="Inagaki Y."/>
            <person name="Hashimoto T."/>
        </authorList>
    </citation>
    <scope>NUCLEOTIDE SEQUENCE [LARGE SCALE GENOMIC DNA]</scope>
    <source>
        <strain evidence="1">NY0173</strain>
    </source>
</reference>
<protein>
    <recommendedName>
        <fullName evidence="3">Protein kinase domain-containing protein</fullName>
    </recommendedName>
</protein>
<organism evidence="1 2">
    <name type="scientific">Kipferlia bialata</name>
    <dbReference type="NCBI Taxonomy" id="797122"/>
    <lineage>
        <taxon>Eukaryota</taxon>
        <taxon>Metamonada</taxon>
        <taxon>Carpediemonas-like organisms</taxon>
        <taxon>Kipferlia</taxon>
    </lineage>
</organism>
<dbReference type="InterPro" id="IPR011009">
    <property type="entry name" value="Kinase-like_dom_sf"/>
</dbReference>